<dbReference type="AlphaFoldDB" id="A0A8T2V4Q3"/>
<comment type="caution">
    <text evidence="1">The sequence shown here is derived from an EMBL/GenBank/DDBJ whole genome shotgun (WGS) entry which is preliminary data.</text>
</comment>
<protein>
    <recommendedName>
        <fullName evidence="3">Retrotransposon Copia-like N-terminal domain-containing protein</fullName>
    </recommendedName>
</protein>
<dbReference type="EMBL" id="CM035408">
    <property type="protein sequence ID" value="KAH7440695.1"/>
    <property type="molecule type" value="Genomic_DNA"/>
</dbReference>
<proteinExistence type="predicted"/>
<organism evidence="1 2">
    <name type="scientific">Ceratopteris richardii</name>
    <name type="common">Triangle waterfern</name>
    <dbReference type="NCBI Taxonomy" id="49495"/>
    <lineage>
        <taxon>Eukaryota</taxon>
        <taxon>Viridiplantae</taxon>
        <taxon>Streptophyta</taxon>
        <taxon>Embryophyta</taxon>
        <taxon>Tracheophyta</taxon>
        <taxon>Polypodiopsida</taxon>
        <taxon>Polypodiidae</taxon>
        <taxon>Polypodiales</taxon>
        <taxon>Pteridineae</taxon>
        <taxon>Pteridaceae</taxon>
        <taxon>Parkerioideae</taxon>
        <taxon>Ceratopteris</taxon>
    </lineage>
</organism>
<dbReference type="OrthoDB" id="1626798at2759"/>
<dbReference type="Proteomes" id="UP000825935">
    <property type="component" value="Chromosome 3"/>
</dbReference>
<evidence type="ECO:0008006" key="3">
    <source>
        <dbReference type="Google" id="ProtNLM"/>
    </source>
</evidence>
<reference evidence="1" key="1">
    <citation type="submission" date="2021-08" db="EMBL/GenBank/DDBJ databases">
        <title>WGS assembly of Ceratopteris richardii.</title>
        <authorList>
            <person name="Marchant D.B."/>
            <person name="Chen G."/>
            <person name="Jenkins J."/>
            <person name="Shu S."/>
            <person name="Leebens-Mack J."/>
            <person name="Grimwood J."/>
            <person name="Schmutz J."/>
            <person name="Soltis P."/>
            <person name="Soltis D."/>
            <person name="Chen Z.-H."/>
        </authorList>
    </citation>
    <scope>NUCLEOTIDE SEQUENCE</scope>
    <source>
        <strain evidence="1">Whitten #5841</strain>
        <tissue evidence="1">Leaf</tissue>
    </source>
</reference>
<gene>
    <name evidence="1" type="ORF">KP509_03G006300</name>
</gene>
<sequence>MSDKLGMNNFHAWRYRMKNFVMGKGYSKYIEGENENAPQLLERNRTPDQLRAYEEWKQGARKVMYWLSVSIHDSMIGHIQDAKTPKEAWNSLFTLYETNTKA</sequence>
<keyword evidence="2" id="KW-1185">Reference proteome</keyword>
<dbReference type="Pfam" id="PF14223">
    <property type="entry name" value="Retrotran_gag_2"/>
    <property type="match status" value="1"/>
</dbReference>
<evidence type="ECO:0000313" key="1">
    <source>
        <dbReference type="EMBL" id="KAH7440695.1"/>
    </source>
</evidence>
<evidence type="ECO:0000313" key="2">
    <source>
        <dbReference type="Proteomes" id="UP000825935"/>
    </source>
</evidence>
<name>A0A8T2V4Q3_CERRI</name>
<accession>A0A8T2V4Q3</accession>